<feature type="transmembrane region" description="Helical" evidence="1">
    <location>
        <begin position="12"/>
        <end position="32"/>
    </location>
</feature>
<name>A0A3P6CQ68_BRAOL</name>
<protein>
    <submittedName>
        <fullName evidence="2">Uncharacterized protein</fullName>
    </submittedName>
</protein>
<sequence length="63" mass="7744">MMWRRLEFLGSILELGYNFLFTILQILVRVKVDILRQERTRRVQHHQTRPVCHRRTWSHDAVS</sequence>
<evidence type="ECO:0000256" key="1">
    <source>
        <dbReference type="SAM" id="Phobius"/>
    </source>
</evidence>
<keyword evidence="1" id="KW-0812">Transmembrane</keyword>
<proteinExistence type="predicted"/>
<organism evidence="2">
    <name type="scientific">Brassica oleracea</name>
    <name type="common">Wild cabbage</name>
    <dbReference type="NCBI Taxonomy" id="3712"/>
    <lineage>
        <taxon>Eukaryota</taxon>
        <taxon>Viridiplantae</taxon>
        <taxon>Streptophyta</taxon>
        <taxon>Embryophyta</taxon>
        <taxon>Tracheophyta</taxon>
        <taxon>Spermatophyta</taxon>
        <taxon>Magnoliopsida</taxon>
        <taxon>eudicotyledons</taxon>
        <taxon>Gunneridae</taxon>
        <taxon>Pentapetalae</taxon>
        <taxon>rosids</taxon>
        <taxon>malvids</taxon>
        <taxon>Brassicales</taxon>
        <taxon>Brassicaceae</taxon>
        <taxon>Brassiceae</taxon>
        <taxon>Brassica</taxon>
    </lineage>
</organism>
<dbReference type="AlphaFoldDB" id="A0A3P6CQ68"/>
<keyword evidence="1" id="KW-1133">Transmembrane helix</keyword>
<dbReference type="EMBL" id="LR031873">
    <property type="protein sequence ID" value="VDD14924.1"/>
    <property type="molecule type" value="Genomic_DNA"/>
</dbReference>
<reference evidence="2" key="1">
    <citation type="submission" date="2018-11" db="EMBL/GenBank/DDBJ databases">
        <authorList>
            <consortium name="Genoscope - CEA"/>
            <person name="William W."/>
        </authorList>
    </citation>
    <scope>NUCLEOTIDE SEQUENCE</scope>
</reference>
<evidence type="ECO:0000313" key="2">
    <source>
        <dbReference type="EMBL" id="VDD14924.1"/>
    </source>
</evidence>
<gene>
    <name evidence="2" type="ORF">BOLC4T27893H</name>
</gene>
<keyword evidence="1" id="KW-0472">Membrane</keyword>
<accession>A0A3P6CQ68</accession>